<feature type="region of interest" description="Disordered" evidence="7">
    <location>
        <begin position="222"/>
        <end position="253"/>
    </location>
</feature>
<dbReference type="Gene3D" id="1.20.5.170">
    <property type="match status" value="1"/>
</dbReference>
<feature type="domain" description="BZIP" evidence="8">
    <location>
        <begin position="256"/>
        <end position="308"/>
    </location>
</feature>
<sequence length="430" mass="46572">MERVFSVEEISDPFWTQTPQIPGSGGGGEDHHMNRSSSEWAFQRFLQEAVTSPTNSLSSSTSNTVVPLFPPSTLLPSSSARSPDEEVIEIKDNNHHHHVQNHHPLPSSDPLLKSPIDAKEYQEILKQRLTQACAAVAMSRLQIVEPNGFLIDVVSPIQVSTVKSQDSTTFPNTGVQVSDALPLESQATSKGFGYKFSSVQNKAVGGGPVGIPALPAVQKISGVPVRPTTSGSSREQSDDDDLEGETEMTDNMDPTDVKRVRRMLSNRESARRSRRRKQAHLSELEGQVAQLRLENSSLLKRLTDINHKYTEAAVDNRVLKADVETVRAKVKMAEETVKRMTGLSNPLFQAMPDFSNMGMPYAGSPTLTDSSADVSAPTRGGRLNNGLADSSPVMSGESMQNNKMGPTGGPVQWDAGWGGGPTNPSSSTER</sequence>
<dbReference type="Pfam" id="PF12498">
    <property type="entry name" value="bZIP_C"/>
    <property type="match status" value="1"/>
</dbReference>
<feature type="coiled-coil region" evidence="6">
    <location>
        <begin position="267"/>
        <end position="336"/>
    </location>
</feature>
<organism evidence="9 10">
    <name type="scientific">Papaver somniferum</name>
    <name type="common">Opium poppy</name>
    <dbReference type="NCBI Taxonomy" id="3469"/>
    <lineage>
        <taxon>Eukaryota</taxon>
        <taxon>Viridiplantae</taxon>
        <taxon>Streptophyta</taxon>
        <taxon>Embryophyta</taxon>
        <taxon>Tracheophyta</taxon>
        <taxon>Spermatophyta</taxon>
        <taxon>Magnoliopsida</taxon>
        <taxon>Ranunculales</taxon>
        <taxon>Papaveraceae</taxon>
        <taxon>Papaveroideae</taxon>
        <taxon>Papaver</taxon>
    </lineage>
</organism>
<comment type="subcellular location">
    <subcellularLocation>
        <location evidence="1">Nucleus</location>
    </subcellularLocation>
</comment>
<dbReference type="SUPFAM" id="SSF57959">
    <property type="entry name" value="Leucine zipper domain"/>
    <property type="match status" value="1"/>
</dbReference>
<dbReference type="EMBL" id="CM010716">
    <property type="protein sequence ID" value="RZC48994.1"/>
    <property type="molecule type" value="Genomic_DNA"/>
</dbReference>
<dbReference type="SMART" id="SM00338">
    <property type="entry name" value="BRLZ"/>
    <property type="match status" value="1"/>
</dbReference>
<dbReference type="PROSITE" id="PS50217">
    <property type="entry name" value="BZIP"/>
    <property type="match status" value="1"/>
</dbReference>
<dbReference type="InterPro" id="IPR004827">
    <property type="entry name" value="bZIP"/>
</dbReference>
<dbReference type="PROSITE" id="PS00036">
    <property type="entry name" value="BZIP_BASIC"/>
    <property type="match status" value="1"/>
</dbReference>
<dbReference type="CDD" id="cd14702">
    <property type="entry name" value="bZIP_plant_GBF1"/>
    <property type="match status" value="1"/>
</dbReference>
<evidence type="ECO:0000256" key="4">
    <source>
        <dbReference type="ARBA" id="ARBA00023163"/>
    </source>
</evidence>
<keyword evidence="4" id="KW-0804">Transcription</keyword>
<evidence type="ECO:0000313" key="9">
    <source>
        <dbReference type="EMBL" id="RZC48994.1"/>
    </source>
</evidence>
<dbReference type="GO" id="GO:0003677">
    <property type="term" value="F:DNA binding"/>
    <property type="evidence" value="ECO:0007669"/>
    <property type="project" value="UniProtKB-KW"/>
</dbReference>
<dbReference type="GO" id="GO:0005634">
    <property type="term" value="C:nucleus"/>
    <property type="evidence" value="ECO:0007669"/>
    <property type="project" value="UniProtKB-SubCell"/>
</dbReference>
<gene>
    <name evidence="9" type="ORF">C5167_017420</name>
</gene>
<dbReference type="Gramene" id="RZC48994">
    <property type="protein sequence ID" value="RZC48994"/>
    <property type="gene ID" value="C5167_017420"/>
</dbReference>
<dbReference type="OMA" id="GNAMNRC"/>
<dbReference type="PANTHER" id="PTHR46408:SF10">
    <property type="entry name" value="BASIC LEUCINE ZIPPER 63"/>
    <property type="match status" value="1"/>
</dbReference>
<evidence type="ECO:0000256" key="2">
    <source>
        <dbReference type="ARBA" id="ARBA00023015"/>
    </source>
</evidence>
<evidence type="ECO:0000259" key="8">
    <source>
        <dbReference type="PROSITE" id="PS50217"/>
    </source>
</evidence>
<keyword evidence="5" id="KW-0539">Nucleus</keyword>
<feature type="region of interest" description="Disordered" evidence="7">
    <location>
        <begin position="15"/>
        <end position="36"/>
    </location>
</feature>
<evidence type="ECO:0000256" key="7">
    <source>
        <dbReference type="SAM" id="MobiDB-lite"/>
    </source>
</evidence>
<feature type="region of interest" description="Disordered" evidence="7">
    <location>
        <begin position="365"/>
        <end position="430"/>
    </location>
</feature>
<dbReference type="InterPro" id="IPR020983">
    <property type="entry name" value="Basic_leucine-zipper_C"/>
</dbReference>
<evidence type="ECO:0000256" key="6">
    <source>
        <dbReference type="SAM" id="Coils"/>
    </source>
</evidence>
<accession>A0A4Y7IJD7</accession>
<evidence type="ECO:0000256" key="5">
    <source>
        <dbReference type="ARBA" id="ARBA00023242"/>
    </source>
</evidence>
<dbReference type="FunFam" id="1.20.5.170:FF:000020">
    <property type="entry name" value="BZIP transcription factor"/>
    <property type="match status" value="1"/>
</dbReference>
<dbReference type="Proteomes" id="UP000316621">
    <property type="component" value="Chromosome 2"/>
</dbReference>
<evidence type="ECO:0000256" key="3">
    <source>
        <dbReference type="ARBA" id="ARBA00023125"/>
    </source>
</evidence>
<keyword evidence="6" id="KW-0175">Coiled coil</keyword>
<reference evidence="9 10" key="1">
    <citation type="journal article" date="2018" name="Science">
        <title>The opium poppy genome and morphinan production.</title>
        <authorList>
            <person name="Guo L."/>
            <person name="Winzer T."/>
            <person name="Yang X."/>
            <person name="Li Y."/>
            <person name="Ning Z."/>
            <person name="He Z."/>
            <person name="Teodor R."/>
            <person name="Lu Y."/>
            <person name="Bowser T.A."/>
            <person name="Graham I.A."/>
            <person name="Ye K."/>
        </authorList>
    </citation>
    <scope>NUCLEOTIDE SEQUENCE [LARGE SCALE GENOMIC DNA]</scope>
    <source>
        <strain evidence="10">cv. HN1</strain>
        <tissue evidence="9">Leaves</tissue>
    </source>
</reference>
<evidence type="ECO:0000256" key="1">
    <source>
        <dbReference type="ARBA" id="ARBA00004123"/>
    </source>
</evidence>
<dbReference type="PANTHER" id="PTHR46408">
    <property type="entry name" value="BASIC LEUCINE ZIPPER 63"/>
    <property type="match status" value="1"/>
</dbReference>
<proteinExistence type="predicted"/>
<dbReference type="InterPro" id="IPR045314">
    <property type="entry name" value="bZIP_plant_GBF1"/>
</dbReference>
<evidence type="ECO:0000313" key="10">
    <source>
        <dbReference type="Proteomes" id="UP000316621"/>
    </source>
</evidence>
<name>A0A4Y7IJD7_PAPSO</name>
<keyword evidence="2" id="KW-0805">Transcription regulation</keyword>
<keyword evidence="10" id="KW-1185">Reference proteome</keyword>
<dbReference type="AlphaFoldDB" id="A0A4Y7IJD7"/>
<dbReference type="GO" id="GO:0003700">
    <property type="term" value="F:DNA-binding transcription factor activity"/>
    <property type="evidence" value="ECO:0007669"/>
    <property type="project" value="InterPro"/>
</dbReference>
<dbReference type="STRING" id="3469.A0A4Y7IJD7"/>
<protein>
    <recommendedName>
        <fullName evidence="8">BZIP domain-containing protein</fullName>
    </recommendedName>
</protein>
<feature type="compositionally biased region" description="Acidic residues" evidence="7">
    <location>
        <begin position="237"/>
        <end position="250"/>
    </location>
</feature>
<dbReference type="Pfam" id="PF00170">
    <property type="entry name" value="bZIP_1"/>
    <property type="match status" value="1"/>
</dbReference>
<dbReference type="InterPro" id="IPR046347">
    <property type="entry name" value="bZIP_sf"/>
</dbReference>
<keyword evidence="3" id="KW-0238">DNA-binding</keyword>